<proteinExistence type="inferred from homology"/>
<dbReference type="SUPFAM" id="SSF56601">
    <property type="entry name" value="beta-lactamase/transpeptidase-like"/>
    <property type="match status" value="1"/>
</dbReference>
<dbReference type="EMBL" id="QXIR01000043">
    <property type="protein sequence ID" value="RIW28546.1"/>
    <property type="molecule type" value="Genomic_DNA"/>
</dbReference>
<keyword evidence="10 14" id="KW-1133">Transmembrane helix</keyword>
<comment type="similarity">
    <text evidence="4">Belongs to the transpeptidase family.</text>
</comment>
<dbReference type="AlphaFoldDB" id="A0A3A1QNE7"/>
<keyword evidence="12" id="KW-0961">Cell wall biogenesis/degradation</keyword>
<dbReference type="Proteomes" id="UP000265801">
    <property type="component" value="Unassembled WGS sequence"/>
</dbReference>
<evidence type="ECO:0000256" key="3">
    <source>
        <dbReference type="ARBA" id="ARBA00004752"/>
    </source>
</evidence>
<dbReference type="InterPro" id="IPR050515">
    <property type="entry name" value="Beta-lactam/transpept"/>
</dbReference>
<keyword evidence="6" id="KW-1003">Cell membrane</keyword>
<evidence type="ECO:0000256" key="11">
    <source>
        <dbReference type="ARBA" id="ARBA00023136"/>
    </source>
</evidence>
<dbReference type="Gene3D" id="3.90.1310.10">
    <property type="entry name" value="Penicillin-binding protein 2a (Domain 2)"/>
    <property type="match status" value="1"/>
</dbReference>
<keyword evidence="8" id="KW-0133">Cell shape</keyword>
<evidence type="ECO:0000256" key="13">
    <source>
        <dbReference type="ARBA" id="ARBA00034000"/>
    </source>
</evidence>
<evidence type="ECO:0000259" key="15">
    <source>
        <dbReference type="Pfam" id="PF00905"/>
    </source>
</evidence>
<protein>
    <recommendedName>
        <fullName evidence="5">serine-type D-Ala-D-Ala carboxypeptidase</fullName>
        <ecNumber evidence="5">3.4.16.4</ecNumber>
    </recommendedName>
</protein>
<evidence type="ECO:0000256" key="14">
    <source>
        <dbReference type="SAM" id="Phobius"/>
    </source>
</evidence>
<name>A0A3A1QNE7_9BACI</name>
<evidence type="ECO:0000256" key="1">
    <source>
        <dbReference type="ARBA" id="ARBA00004167"/>
    </source>
</evidence>
<dbReference type="GO" id="GO:0008360">
    <property type="term" value="P:regulation of cell shape"/>
    <property type="evidence" value="ECO:0007669"/>
    <property type="project" value="UniProtKB-KW"/>
</dbReference>
<evidence type="ECO:0000256" key="12">
    <source>
        <dbReference type="ARBA" id="ARBA00023316"/>
    </source>
</evidence>
<dbReference type="InterPro" id="IPR036138">
    <property type="entry name" value="PBP_dimer_sf"/>
</dbReference>
<dbReference type="InterPro" id="IPR012338">
    <property type="entry name" value="Beta-lactam/transpept-like"/>
</dbReference>
<evidence type="ECO:0000256" key="10">
    <source>
        <dbReference type="ARBA" id="ARBA00022989"/>
    </source>
</evidence>
<evidence type="ECO:0000256" key="9">
    <source>
        <dbReference type="ARBA" id="ARBA00022984"/>
    </source>
</evidence>
<dbReference type="Pfam" id="PF03717">
    <property type="entry name" value="PBP_dimer"/>
    <property type="match status" value="1"/>
</dbReference>
<evidence type="ECO:0000256" key="5">
    <source>
        <dbReference type="ARBA" id="ARBA00012448"/>
    </source>
</evidence>
<organism evidence="17 18">
    <name type="scientific">Bacillus salacetis</name>
    <dbReference type="NCBI Taxonomy" id="2315464"/>
    <lineage>
        <taxon>Bacteria</taxon>
        <taxon>Bacillati</taxon>
        <taxon>Bacillota</taxon>
        <taxon>Bacilli</taxon>
        <taxon>Bacillales</taxon>
        <taxon>Bacillaceae</taxon>
        <taxon>Bacillus</taxon>
    </lineage>
</organism>
<sequence length="707" mass="79347">MEKVKQQTKNKHVPIRINLLFFIVFLLFSLLILRLGVVQIVSGEDFKLEVERTEDVVVANSVPRGKIYDRNNEVIVDNVAMNAITYTPAQSSKTDEMMKTARNLAQLIEMDTEAVTPRDKKDFWILLNKKEADSKVTKEEKEMINRDKELSAEERNAKIYKLTLDRITEKDTASLSKQDIEDLAVYREISSGYALTPKIIKNKGVDKTELAIVNEHLSELPGVSTTTDWERTYPFDKTLRSILGNVTSSREGLPNEMVDYYLAKDYSRNDRVGTSQLELQYEDVLSGQKEKVKNITKDGDVLKTMVMKEGKRGKDLVITIDMELQQEIEKIVSEELLKNVHNPQSSHLDSAFVVMMDPNNGEVLALVGKRYGKDPYTGEYRIMDNALGTYTSFYEVGSAVKGATVLTGYMTGVLSPGEYMVDEPIKIAATDPKTSWFNTTGAANQSMNDRFALEISSNSYMFKVAMKIAGNPYYVYDASIKGSEADLVNMRNHFSQLGLGVDTGIDLPGEVDGYKGDYRIPGNLLDFAIGQFDTYTPLQLAQYVSTVANGGYRIQPHIMKEIRQPGSDKDTLGPVEIKAETTILNKVNVTQTQLENVQQGFYQVYHHGKGTARTHFADAPYIAAGKSGTAESYTPKDPVTGARYETYNTTLIGYAPYDQPEIAYSTVVPASHNGAKDPYINKDISRRIMDKYFELKKARNSNTENED</sequence>
<evidence type="ECO:0000256" key="7">
    <source>
        <dbReference type="ARBA" id="ARBA00022692"/>
    </source>
</evidence>
<dbReference type="InterPro" id="IPR001460">
    <property type="entry name" value="PCN-bd_Tpept"/>
</dbReference>
<dbReference type="InterPro" id="IPR005311">
    <property type="entry name" value="PBP_dimer"/>
</dbReference>
<dbReference type="SUPFAM" id="SSF56519">
    <property type="entry name" value="Penicillin binding protein dimerisation domain"/>
    <property type="match status" value="1"/>
</dbReference>
<dbReference type="Gene3D" id="3.40.710.10">
    <property type="entry name" value="DD-peptidase/beta-lactamase superfamily"/>
    <property type="match status" value="1"/>
</dbReference>
<comment type="pathway">
    <text evidence="3">Cell wall biogenesis; peptidoglycan biosynthesis.</text>
</comment>
<keyword evidence="7 14" id="KW-0812">Transmembrane</keyword>
<dbReference type="EC" id="3.4.16.4" evidence="5"/>
<dbReference type="GO" id="GO:0009252">
    <property type="term" value="P:peptidoglycan biosynthetic process"/>
    <property type="evidence" value="ECO:0007669"/>
    <property type="project" value="UniProtKB-UniPathway"/>
</dbReference>
<evidence type="ECO:0000256" key="6">
    <source>
        <dbReference type="ARBA" id="ARBA00022475"/>
    </source>
</evidence>
<dbReference type="RefSeq" id="WP_119549360.1">
    <property type="nucleotide sequence ID" value="NZ_QXIR01000043.1"/>
</dbReference>
<evidence type="ECO:0000313" key="17">
    <source>
        <dbReference type="EMBL" id="RIW28546.1"/>
    </source>
</evidence>
<keyword evidence="9" id="KW-0573">Peptidoglycan synthesis</keyword>
<comment type="subcellular location">
    <subcellularLocation>
        <location evidence="2">Cell membrane</location>
    </subcellularLocation>
    <subcellularLocation>
        <location evidence="1">Membrane</location>
        <topology evidence="1">Single-pass membrane protein</topology>
    </subcellularLocation>
</comment>
<feature type="domain" description="Penicillin-binding protein transpeptidase" evidence="15">
    <location>
        <begin position="352"/>
        <end position="690"/>
    </location>
</feature>
<dbReference type="GO" id="GO:0009002">
    <property type="term" value="F:serine-type D-Ala-D-Ala carboxypeptidase activity"/>
    <property type="evidence" value="ECO:0007669"/>
    <property type="project" value="UniProtKB-EC"/>
</dbReference>
<reference evidence="17 18" key="1">
    <citation type="submission" date="2018-09" db="EMBL/GenBank/DDBJ databases">
        <title>Bacillus saliacetes sp. nov., isolated from Thai shrimp paste (Ka-pi).</title>
        <authorList>
            <person name="Daroonpunt R."/>
            <person name="Tanasupawat S."/>
            <person name="Yiamsombut S."/>
        </authorList>
    </citation>
    <scope>NUCLEOTIDE SEQUENCE [LARGE SCALE GENOMIC DNA]</scope>
    <source>
        <strain evidence="17 18">SKP7-4</strain>
    </source>
</reference>
<accession>A0A3A1QNE7</accession>
<gene>
    <name evidence="17" type="ORF">D3H55_21455</name>
</gene>
<dbReference type="GO" id="GO:0071555">
    <property type="term" value="P:cell wall organization"/>
    <property type="evidence" value="ECO:0007669"/>
    <property type="project" value="UniProtKB-KW"/>
</dbReference>
<evidence type="ECO:0000256" key="4">
    <source>
        <dbReference type="ARBA" id="ARBA00007171"/>
    </source>
</evidence>
<evidence type="ECO:0000313" key="18">
    <source>
        <dbReference type="Proteomes" id="UP000265801"/>
    </source>
</evidence>
<dbReference type="OrthoDB" id="9770103at2"/>
<dbReference type="PANTHER" id="PTHR30627:SF2">
    <property type="entry name" value="PEPTIDOGLYCAN D,D-TRANSPEPTIDASE MRDA"/>
    <property type="match status" value="1"/>
</dbReference>
<dbReference type="Gene3D" id="1.10.10.1230">
    <property type="entry name" value="Penicillin-binding protein, N-terminal non-catalytic domain, head sub-domain"/>
    <property type="match status" value="1"/>
</dbReference>
<feature type="domain" description="Penicillin-binding protein dimerisation" evidence="16">
    <location>
        <begin position="61"/>
        <end position="303"/>
    </location>
</feature>
<comment type="catalytic activity">
    <reaction evidence="13">
        <text>Preferential cleavage: (Ac)2-L-Lys-D-Ala-|-D-Ala. Also transpeptidation of peptidyl-alanyl moieties that are N-acyl substituents of D-alanine.</text>
        <dbReference type="EC" id="3.4.16.4"/>
    </reaction>
</comment>
<dbReference type="UniPathway" id="UPA00219"/>
<dbReference type="Pfam" id="PF00905">
    <property type="entry name" value="Transpeptidase"/>
    <property type="match status" value="1"/>
</dbReference>
<keyword evidence="11 14" id="KW-0472">Membrane</keyword>
<dbReference type="GO" id="GO:0071972">
    <property type="term" value="F:peptidoglycan L,D-transpeptidase activity"/>
    <property type="evidence" value="ECO:0007669"/>
    <property type="project" value="TreeGrafter"/>
</dbReference>
<evidence type="ECO:0000259" key="16">
    <source>
        <dbReference type="Pfam" id="PF03717"/>
    </source>
</evidence>
<evidence type="ECO:0000256" key="2">
    <source>
        <dbReference type="ARBA" id="ARBA00004236"/>
    </source>
</evidence>
<keyword evidence="18" id="KW-1185">Reference proteome</keyword>
<dbReference type="GO" id="GO:0005886">
    <property type="term" value="C:plasma membrane"/>
    <property type="evidence" value="ECO:0007669"/>
    <property type="project" value="UniProtKB-SubCell"/>
</dbReference>
<evidence type="ECO:0000256" key="8">
    <source>
        <dbReference type="ARBA" id="ARBA00022960"/>
    </source>
</evidence>
<dbReference type="PANTHER" id="PTHR30627">
    <property type="entry name" value="PEPTIDOGLYCAN D,D-TRANSPEPTIDASE"/>
    <property type="match status" value="1"/>
</dbReference>
<dbReference type="GO" id="GO:0008658">
    <property type="term" value="F:penicillin binding"/>
    <property type="evidence" value="ECO:0007669"/>
    <property type="project" value="InterPro"/>
</dbReference>
<feature type="transmembrane region" description="Helical" evidence="14">
    <location>
        <begin position="20"/>
        <end position="41"/>
    </location>
</feature>
<comment type="caution">
    <text evidence="17">The sequence shown here is derived from an EMBL/GenBank/DDBJ whole genome shotgun (WGS) entry which is preliminary data.</text>
</comment>